<dbReference type="PANTHER" id="PTHR43317:SF1">
    <property type="entry name" value="THERMOSPERMINE SYNTHASE ACAULIS5"/>
    <property type="match status" value="1"/>
</dbReference>
<dbReference type="RefSeq" id="WP_189413018.1">
    <property type="nucleotide sequence ID" value="NZ_BMYJ01000012.1"/>
</dbReference>
<feature type="binding site" evidence="5">
    <location>
        <position position="322"/>
    </location>
    <ligand>
        <name>S-methyl-5'-thioadenosine</name>
        <dbReference type="ChEBI" id="CHEBI:17509"/>
    </ligand>
</feature>
<keyword evidence="4 5" id="KW-0620">Polyamine biosynthesis</keyword>
<dbReference type="GO" id="GO:0008295">
    <property type="term" value="P:spermidine biosynthetic process"/>
    <property type="evidence" value="ECO:0007669"/>
    <property type="project" value="UniProtKB-UniRule"/>
</dbReference>
<feature type="binding site" evidence="5">
    <location>
        <position position="278"/>
    </location>
    <ligand>
        <name>spermidine</name>
        <dbReference type="ChEBI" id="CHEBI:57834"/>
    </ligand>
</feature>
<evidence type="ECO:0000256" key="5">
    <source>
        <dbReference type="HAMAP-Rule" id="MF_00198"/>
    </source>
</evidence>
<keyword evidence="5" id="KW-0812">Transmembrane</keyword>
<dbReference type="GO" id="GO:0010487">
    <property type="term" value="F:thermospermine synthase activity"/>
    <property type="evidence" value="ECO:0007669"/>
    <property type="project" value="UniProtKB-ARBA"/>
</dbReference>
<feature type="transmembrane region" description="Helical" evidence="5">
    <location>
        <begin position="21"/>
        <end position="48"/>
    </location>
</feature>
<feature type="transmembrane region" description="Helical" evidence="5">
    <location>
        <begin position="84"/>
        <end position="103"/>
    </location>
</feature>
<dbReference type="InterPro" id="IPR001045">
    <property type="entry name" value="Spermi_synthase"/>
</dbReference>
<feature type="active site" description="Proton acceptor" evidence="5 6">
    <location>
        <position position="374"/>
    </location>
</feature>
<dbReference type="GO" id="GO:0005886">
    <property type="term" value="C:plasma membrane"/>
    <property type="evidence" value="ECO:0007669"/>
    <property type="project" value="UniProtKB-SubCell"/>
</dbReference>
<reference evidence="8" key="1">
    <citation type="journal article" date="2014" name="Int. J. Syst. Evol. Microbiol.">
        <title>Complete genome sequence of Corynebacterium casei LMG S-19264T (=DSM 44701T), isolated from a smear-ripened cheese.</title>
        <authorList>
            <consortium name="US DOE Joint Genome Institute (JGI-PGF)"/>
            <person name="Walter F."/>
            <person name="Albersmeier A."/>
            <person name="Kalinowski J."/>
            <person name="Ruckert C."/>
        </authorList>
    </citation>
    <scope>NUCLEOTIDE SEQUENCE</scope>
    <source>
        <strain evidence="8">KCTC 23310</strain>
    </source>
</reference>
<feature type="transmembrane region" description="Helical" evidence="5">
    <location>
        <begin position="149"/>
        <end position="169"/>
    </location>
</feature>
<dbReference type="NCBIfam" id="NF002956">
    <property type="entry name" value="PRK03612.1"/>
    <property type="match status" value="1"/>
</dbReference>
<evidence type="ECO:0000313" key="8">
    <source>
        <dbReference type="EMBL" id="GHC65339.1"/>
    </source>
</evidence>
<organism evidence="8 9">
    <name type="scientific">Neogemmobacter tilapiae</name>
    <dbReference type="NCBI Taxonomy" id="875041"/>
    <lineage>
        <taxon>Bacteria</taxon>
        <taxon>Pseudomonadati</taxon>
        <taxon>Pseudomonadota</taxon>
        <taxon>Alphaproteobacteria</taxon>
        <taxon>Rhodobacterales</taxon>
        <taxon>Paracoccaceae</taxon>
        <taxon>Neogemmobacter</taxon>
    </lineage>
</organism>
<keyword evidence="5" id="KW-0472">Membrane</keyword>
<keyword evidence="9" id="KW-1185">Reference proteome</keyword>
<feature type="binding site" evidence="5">
    <location>
        <position position="302"/>
    </location>
    <ligand>
        <name>spermidine</name>
        <dbReference type="ChEBI" id="CHEBI:57834"/>
    </ligand>
</feature>
<comment type="subcellular location">
    <subcellularLocation>
        <location evidence="5">Cell membrane</location>
        <topology evidence="5">Multi-pass membrane protein</topology>
    </subcellularLocation>
</comment>
<dbReference type="Gene3D" id="3.40.50.150">
    <property type="entry name" value="Vaccinia Virus protein VP39"/>
    <property type="match status" value="1"/>
</dbReference>
<accession>A0A918WQ21</accession>
<reference evidence="8" key="2">
    <citation type="submission" date="2020-09" db="EMBL/GenBank/DDBJ databases">
        <authorList>
            <person name="Sun Q."/>
            <person name="Kim S."/>
        </authorList>
    </citation>
    <scope>NUCLEOTIDE SEQUENCE</scope>
    <source>
        <strain evidence="8">KCTC 23310</strain>
    </source>
</reference>
<comment type="subunit">
    <text evidence="5">Homodimer or homotetramer.</text>
</comment>
<keyword evidence="5" id="KW-1133">Transmembrane helix</keyword>
<comment type="caution">
    <text evidence="8">The sequence shown here is derived from an EMBL/GenBank/DDBJ whole genome shotgun (WGS) entry which is preliminary data.</text>
</comment>
<protein>
    <recommendedName>
        <fullName evidence="5">Polyamine aminopropyltransferase</fullName>
    </recommendedName>
    <alternativeName>
        <fullName evidence="5">Putrescine aminopropyltransferase</fullName>
        <shortName evidence="5">PAPT</shortName>
    </alternativeName>
    <alternativeName>
        <fullName evidence="5">Spermidine synthase</fullName>
        <shortName evidence="5">SPDS</shortName>
        <shortName evidence="5">SPDSY</shortName>
        <ecNumber evidence="5">2.5.1.16</ecNumber>
    </alternativeName>
</protein>
<comment type="function">
    <text evidence="5">Catalyzes the irreversible transfer of a propylamine group from the amino donor S-adenosylmethioninamine (decarboxy-AdoMet) to putrescine (1,4-diaminobutane) to yield spermidine.</text>
</comment>
<gene>
    <name evidence="5 8" type="primary">speE</name>
    <name evidence="8" type="ORF">GCM10007315_32400</name>
</gene>
<comment type="pathway">
    <text evidence="5">Amine and polyamine biosynthesis; spermidine biosynthesis; spermidine from putrescine: step 1/1.</text>
</comment>
<name>A0A918WQ21_9RHOB</name>
<comment type="caution">
    <text evidence="5">Lacks conserved residue(s) required for the propagation of feature annotation.</text>
</comment>
<feature type="domain" description="PABS" evidence="7">
    <location>
        <begin position="219"/>
        <end position="461"/>
    </location>
</feature>
<comment type="catalytic activity">
    <reaction evidence="5">
        <text>S-adenosyl 3-(methylsulfanyl)propylamine + putrescine = S-methyl-5'-thioadenosine + spermidine + H(+)</text>
        <dbReference type="Rhea" id="RHEA:12721"/>
        <dbReference type="ChEBI" id="CHEBI:15378"/>
        <dbReference type="ChEBI" id="CHEBI:17509"/>
        <dbReference type="ChEBI" id="CHEBI:57443"/>
        <dbReference type="ChEBI" id="CHEBI:57834"/>
        <dbReference type="ChEBI" id="CHEBI:326268"/>
        <dbReference type="EC" id="2.5.1.16"/>
    </reaction>
</comment>
<evidence type="ECO:0000256" key="1">
    <source>
        <dbReference type="ARBA" id="ARBA00007867"/>
    </source>
</evidence>
<proteinExistence type="inferred from homology"/>
<dbReference type="HAMAP" id="MF_00198">
    <property type="entry name" value="Spermidine_synth"/>
    <property type="match status" value="1"/>
</dbReference>
<feature type="transmembrane region" description="Helical" evidence="5">
    <location>
        <begin position="175"/>
        <end position="197"/>
    </location>
</feature>
<evidence type="ECO:0000313" key="9">
    <source>
        <dbReference type="Proteomes" id="UP000638981"/>
    </source>
</evidence>
<dbReference type="EC" id="2.5.1.16" evidence="5"/>
<evidence type="ECO:0000256" key="4">
    <source>
        <dbReference type="ARBA" id="ARBA00023115"/>
    </source>
</evidence>
<evidence type="ECO:0000256" key="6">
    <source>
        <dbReference type="PROSITE-ProRule" id="PRU00354"/>
    </source>
</evidence>
<feature type="transmembrane region" description="Helical" evidence="5">
    <location>
        <begin position="115"/>
        <end position="137"/>
    </location>
</feature>
<keyword evidence="5" id="KW-1003">Cell membrane</keyword>
<feature type="transmembrane region" description="Helical" evidence="5">
    <location>
        <begin position="204"/>
        <end position="221"/>
    </location>
</feature>
<dbReference type="PANTHER" id="PTHR43317">
    <property type="entry name" value="THERMOSPERMINE SYNTHASE ACAULIS5"/>
    <property type="match status" value="1"/>
</dbReference>
<feature type="binding site" evidence="5">
    <location>
        <begin position="356"/>
        <end position="357"/>
    </location>
    <ligand>
        <name>S-methyl-5'-thioadenosine</name>
        <dbReference type="ChEBI" id="CHEBI:17509"/>
    </ligand>
</feature>
<dbReference type="SUPFAM" id="SSF53335">
    <property type="entry name" value="S-adenosyl-L-methionine-dependent methyltransferases"/>
    <property type="match status" value="1"/>
</dbReference>
<dbReference type="EMBL" id="BMYJ01000012">
    <property type="protein sequence ID" value="GHC65339.1"/>
    <property type="molecule type" value="Genomic_DNA"/>
</dbReference>
<dbReference type="AlphaFoldDB" id="A0A918WQ21"/>
<dbReference type="PROSITE" id="PS51006">
    <property type="entry name" value="PABS_2"/>
    <property type="match status" value="1"/>
</dbReference>
<dbReference type="GO" id="GO:0004766">
    <property type="term" value="F:spermidine synthase activity"/>
    <property type="evidence" value="ECO:0007669"/>
    <property type="project" value="UniProtKB-UniRule"/>
</dbReference>
<evidence type="ECO:0000256" key="2">
    <source>
        <dbReference type="ARBA" id="ARBA00022679"/>
    </source>
</evidence>
<keyword evidence="3 5" id="KW-0745">Spermidine biosynthesis</keyword>
<dbReference type="Pfam" id="PF01564">
    <property type="entry name" value="Spermine_synth"/>
    <property type="match status" value="1"/>
</dbReference>
<keyword evidence="2 5" id="KW-0808">Transferase</keyword>
<dbReference type="InterPro" id="IPR030374">
    <property type="entry name" value="PABS"/>
</dbReference>
<dbReference type="CDD" id="cd02440">
    <property type="entry name" value="AdoMet_MTases"/>
    <property type="match status" value="1"/>
</dbReference>
<dbReference type="InterPro" id="IPR030373">
    <property type="entry name" value="PABS_CS"/>
</dbReference>
<dbReference type="PROSITE" id="PS01330">
    <property type="entry name" value="PABS_1"/>
    <property type="match status" value="1"/>
</dbReference>
<sequence>MTEGPDEAASAALLTRQRETWLLAATFVVAVAGLIYELVAATLSSYLLGDSVRQFSLVIGIYLASMGLGAWLSRFVGQALPGFIWAQIALGVIGGFMAPLLYFTYAATGDVELPLFAALIAVGALSGMEIPLIARILKQIGAPEFRFENVLTVDYAGALAASLLFPTLILPHLGLMSASLAFGMMNLLVAGMSLWIFRDLAPRLAVLVWGLAVLATGLALWQAERMVSVAEAALYDDDIILAEQTPFQRIVVTRFRERVRLFLDGSIQFDSIDEYRYHEMLVHPAMALAGRAERVLILGGGDGMALREVLRHSQVQAVTLVDLDPAMTTLFREDPDLAALNAGALSDPRVTIVNRDAWKFVEEDQGLFDVILADLPDPKSIALSKLYTREFYAMAMERLSPRGAMAVQAGSPLFARDAYWSVIRTLRETRNPSAPEAGLHLQPYHAYLPSFGDWGFALVTQQPHTNNLTDLPPGLRYLTPEIWAEAQVFAPDAADSRPRPNSLRDHALVGYYNDGWDRWFR</sequence>
<evidence type="ECO:0000259" key="7">
    <source>
        <dbReference type="PROSITE" id="PS51006"/>
    </source>
</evidence>
<feature type="transmembrane region" description="Helical" evidence="5">
    <location>
        <begin position="54"/>
        <end position="72"/>
    </location>
</feature>
<evidence type="ECO:0000256" key="3">
    <source>
        <dbReference type="ARBA" id="ARBA00023066"/>
    </source>
</evidence>
<dbReference type="Proteomes" id="UP000638981">
    <property type="component" value="Unassembled WGS sequence"/>
</dbReference>
<feature type="binding site" evidence="5">
    <location>
        <position position="248"/>
    </location>
    <ligand>
        <name>S-methyl-5'-thioadenosine</name>
        <dbReference type="ChEBI" id="CHEBI:17509"/>
    </ligand>
</feature>
<dbReference type="InterPro" id="IPR029063">
    <property type="entry name" value="SAM-dependent_MTases_sf"/>
</dbReference>
<comment type="similarity">
    <text evidence="1 5">Belongs to the spermidine/spermine synthase family.</text>
</comment>